<feature type="compositionally biased region" description="Low complexity" evidence="1">
    <location>
        <begin position="644"/>
        <end position="655"/>
    </location>
</feature>
<comment type="caution">
    <text evidence="4">The sequence shown here is derived from an EMBL/GenBank/DDBJ whole genome shotgun (WGS) entry which is preliminary data.</text>
</comment>
<dbReference type="PANTHER" id="PTHR34512:SF30">
    <property type="entry name" value="OUTER MEMBRANE PROTEIN ASSEMBLY FACTOR BAMB"/>
    <property type="match status" value="1"/>
</dbReference>
<reference evidence="4 5" key="1">
    <citation type="submission" date="2017-12" db="EMBL/GenBank/DDBJ databases">
        <title>Sequencing, de novo assembly and annotation of complete genome of a new Thraustochytrid species, strain FCC1311.</title>
        <authorList>
            <person name="Sedici K."/>
            <person name="Godart F."/>
            <person name="Aiese Cigliano R."/>
            <person name="Sanseverino W."/>
            <person name="Barakat M."/>
            <person name="Ortet P."/>
            <person name="Marechal E."/>
            <person name="Cagnac O."/>
            <person name="Amato A."/>
        </authorList>
    </citation>
    <scope>NUCLEOTIDE SEQUENCE [LARGE SCALE GENOMIC DNA]</scope>
</reference>
<feature type="compositionally biased region" description="Pro residues" evidence="1">
    <location>
        <begin position="540"/>
        <end position="550"/>
    </location>
</feature>
<evidence type="ECO:0000259" key="3">
    <source>
        <dbReference type="Pfam" id="PF13360"/>
    </source>
</evidence>
<dbReference type="EMBL" id="BEYU01000157">
    <property type="protein sequence ID" value="GBG33478.1"/>
    <property type="molecule type" value="Genomic_DNA"/>
</dbReference>
<evidence type="ECO:0000313" key="5">
    <source>
        <dbReference type="Proteomes" id="UP000241890"/>
    </source>
</evidence>
<dbReference type="Gene3D" id="2.130.10.10">
    <property type="entry name" value="YVTN repeat-like/Quinoprotein amine dehydrogenase"/>
    <property type="match status" value="1"/>
</dbReference>
<dbReference type="InterPro" id="IPR002372">
    <property type="entry name" value="PQQ_rpt_dom"/>
</dbReference>
<gene>
    <name evidence="4" type="ORF">FCC1311_097012</name>
</gene>
<dbReference type="InterPro" id="IPR015943">
    <property type="entry name" value="WD40/YVTN_repeat-like_dom_sf"/>
</dbReference>
<dbReference type="Gene3D" id="2.40.128.630">
    <property type="match status" value="1"/>
</dbReference>
<dbReference type="SUPFAM" id="SSF50998">
    <property type="entry name" value="Quinoprotein alcohol dehydrogenase-like"/>
    <property type="match status" value="2"/>
</dbReference>
<feature type="compositionally biased region" description="Low complexity" evidence="1">
    <location>
        <begin position="551"/>
        <end position="567"/>
    </location>
</feature>
<keyword evidence="2" id="KW-0732">Signal</keyword>
<name>A0A2R5GUP5_9STRA</name>
<dbReference type="PANTHER" id="PTHR34512">
    <property type="entry name" value="CELL SURFACE PROTEIN"/>
    <property type="match status" value="1"/>
</dbReference>
<proteinExistence type="predicted"/>
<feature type="region of interest" description="Disordered" evidence="1">
    <location>
        <begin position="614"/>
        <end position="662"/>
    </location>
</feature>
<organism evidence="4 5">
    <name type="scientific">Hondaea fermentalgiana</name>
    <dbReference type="NCBI Taxonomy" id="2315210"/>
    <lineage>
        <taxon>Eukaryota</taxon>
        <taxon>Sar</taxon>
        <taxon>Stramenopiles</taxon>
        <taxon>Bigyra</taxon>
        <taxon>Labyrinthulomycetes</taxon>
        <taxon>Thraustochytrida</taxon>
        <taxon>Thraustochytriidae</taxon>
        <taxon>Hondaea</taxon>
    </lineage>
</organism>
<dbReference type="AlphaFoldDB" id="A0A2R5GUP5"/>
<evidence type="ECO:0000256" key="1">
    <source>
        <dbReference type="SAM" id="MobiDB-lite"/>
    </source>
</evidence>
<dbReference type="Pfam" id="PF13360">
    <property type="entry name" value="PQQ_2"/>
    <property type="match status" value="1"/>
</dbReference>
<keyword evidence="5" id="KW-1185">Reference proteome</keyword>
<feature type="chain" id="PRO_5015352305" description="Pyrrolo-quinoline quinone repeat domain-containing protein" evidence="2">
    <location>
        <begin position="27"/>
        <end position="662"/>
    </location>
</feature>
<accession>A0A2R5GUP5</accession>
<feature type="signal peptide" evidence="2">
    <location>
        <begin position="1"/>
        <end position="26"/>
    </location>
</feature>
<dbReference type="InterPro" id="IPR011047">
    <property type="entry name" value="Quinoprotein_ADH-like_sf"/>
</dbReference>
<feature type="region of interest" description="Disordered" evidence="1">
    <location>
        <begin position="537"/>
        <end position="582"/>
    </location>
</feature>
<sequence length="662" mass="67206">MQGDDRRRRIAVIGVAALAAIAYATGEACTEEQLACVSSAQEALDAIAADASDREGAACLDFTDAYAQLASCVGATGCDDADLSDNKASCLDLNVTESDCLVDCSAIANSLSAVSDTDDEEAFSYPEYGNGTLGIFPSATYNGRQSTDALQTPANGGSPGEDFKSLFTYDDAEGVAGSAPVETTAGEFVFNTADGILVCVNAAGDTVWDFSPLDYNDEGVSFVGQPVITSRGDVIVGDDAGMLYRLDETSGEVVSMHNLGGAITATPVASRDYVFVSSRGTPGVSIPSVLHKISIVSDEETDAGLEIWRRPVCDHVDTRLDWPDTALALTNDAGIVVVCAWTGYVDIIEADAGDLRSSTLIADTSGSDSVSTPALYGPALVDADDGIYVTAPGGDIYKLASDGSSDFSVAGAFADDVEGALALNSDAGMGYALGNTGVLYSFSLDDGSIAQQLNFSDTAQNVNSGLAPAIDASGNIVIALGSEIVVLDSSLQEVSRVDVGASVLASPSIAQGTVLAATEDSALALTGAEALAVATAAPTNLPPPAPPVPTSSPTKATASPTPSKEVGGNNGDDEGEDKDNGWPTSAIAVVSILAVLDACLLGAVGTKAYQRKNSVGGDAKMSKNIDDMEDAKSMPPNKSPPTSAPSSPGAAPATADNQVAQA</sequence>
<evidence type="ECO:0000313" key="4">
    <source>
        <dbReference type="EMBL" id="GBG33478.1"/>
    </source>
</evidence>
<dbReference type="InParanoid" id="A0A2R5GUP5"/>
<feature type="compositionally biased region" description="Basic and acidic residues" evidence="1">
    <location>
        <begin position="620"/>
        <end position="632"/>
    </location>
</feature>
<feature type="domain" description="Pyrrolo-quinoline quinone repeat" evidence="3">
    <location>
        <begin position="194"/>
        <end position="279"/>
    </location>
</feature>
<dbReference type="Proteomes" id="UP000241890">
    <property type="component" value="Unassembled WGS sequence"/>
</dbReference>
<evidence type="ECO:0000256" key="2">
    <source>
        <dbReference type="SAM" id="SignalP"/>
    </source>
</evidence>
<protein>
    <recommendedName>
        <fullName evidence="3">Pyrrolo-quinoline quinone repeat domain-containing protein</fullName>
    </recommendedName>
</protein>